<keyword evidence="7" id="KW-0965">Cell junction</keyword>
<keyword evidence="8" id="KW-0333">Golgi apparatus</keyword>
<keyword evidence="6" id="KW-0963">Cytoplasm</keyword>
<feature type="compositionally biased region" description="Basic and acidic residues" evidence="12">
    <location>
        <begin position="1757"/>
        <end position="1766"/>
    </location>
</feature>
<comment type="subcellular location">
    <subcellularLocation>
        <location evidence="2">Cell junction</location>
    </subcellularLocation>
    <subcellularLocation>
        <location evidence="1">Cytoplasm</location>
        <location evidence="1">Cytoskeleton</location>
    </subcellularLocation>
    <subcellularLocation>
        <location evidence="3">Cytoplasmic vesicle membrane</location>
        <topology evidence="3">Peripheral membrane protein</topology>
    </subcellularLocation>
    <subcellularLocation>
        <location evidence="4">Golgi apparatus membrane</location>
        <topology evidence="4">Peripheral membrane protein</topology>
    </subcellularLocation>
</comment>
<dbReference type="STRING" id="7918.ENSLOCP00000003966"/>
<evidence type="ECO:0000256" key="12">
    <source>
        <dbReference type="SAM" id="MobiDB-lite"/>
    </source>
</evidence>
<feature type="compositionally biased region" description="Low complexity" evidence="12">
    <location>
        <begin position="313"/>
        <end position="322"/>
    </location>
</feature>
<dbReference type="PROSITE" id="PS50003">
    <property type="entry name" value="PH_DOMAIN"/>
    <property type="match status" value="1"/>
</dbReference>
<proteinExistence type="predicted"/>
<dbReference type="GO" id="GO:0070161">
    <property type="term" value="C:anchoring junction"/>
    <property type="evidence" value="ECO:0007669"/>
    <property type="project" value="UniProtKB-SubCell"/>
</dbReference>
<evidence type="ECO:0000259" key="15">
    <source>
        <dbReference type="PROSITE" id="PS50238"/>
    </source>
</evidence>
<dbReference type="GO" id="GO:0030659">
    <property type="term" value="C:cytoplasmic vesicle membrane"/>
    <property type="evidence" value="ECO:0007669"/>
    <property type="project" value="UniProtKB-SubCell"/>
</dbReference>
<feature type="compositionally biased region" description="Basic and acidic residues" evidence="12">
    <location>
        <begin position="538"/>
        <end position="553"/>
    </location>
</feature>
<feature type="region of interest" description="Disordered" evidence="12">
    <location>
        <begin position="1782"/>
        <end position="1815"/>
    </location>
</feature>
<feature type="region of interest" description="Disordered" evidence="12">
    <location>
        <begin position="211"/>
        <end position="263"/>
    </location>
</feature>
<feature type="compositionally biased region" description="Polar residues" evidence="12">
    <location>
        <begin position="1552"/>
        <end position="1562"/>
    </location>
</feature>
<feature type="compositionally biased region" description="Polar residues" evidence="12">
    <location>
        <begin position="1606"/>
        <end position="1618"/>
    </location>
</feature>
<dbReference type="HOGENOM" id="CLU_001776_0_0_1"/>
<evidence type="ECO:0000313" key="17">
    <source>
        <dbReference type="Proteomes" id="UP000018468"/>
    </source>
</evidence>
<dbReference type="InterPro" id="IPR001849">
    <property type="entry name" value="PH_domain"/>
</dbReference>
<dbReference type="GO" id="GO:0005543">
    <property type="term" value="F:phospholipid binding"/>
    <property type="evidence" value="ECO:0007669"/>
    <property type="project" value="InterPro"/>
</dbReference>
<evidence type="ECO:0000256" key="9">
    <source>
        <dbReference type="ARBA" id="ARBA00023136"/>
    </source>
</evidence>
<dbReference type="PANTHER" id="PTHR23175:SF16">
    <property type="entry name" value="RHO GTPASE-ACTIVATING PROTEIN 21"/>
    <property type="match status" value="1"/>
</dbReference>
<dbReference type="FunFam" id="1.10.555.10:FF:000014">
    <property type="entry name" value="Rho GTPase activating protein 21"/>
    <property type="match status" value="1"/>
</dbReference>
<evidence type="ECO:0000256" key="2">
    <source>
        <dbReference type="ARBA" id="ARBA00004282"/>
    </source>
</evidence>
<feature type="compositionally biased region" description="Low complexity" evidence="12">
    <location>
        <begin position="376"/>
        <end position="387"/>
    </location>
</feature>
<feature type="compositionally biased region" description="Low complexity" evidence="12">
    <location>
        <begin position="1378"/>
        <end position="1396"/>
    </location>
</feature>
<feature type="region of interest" description="Disordered" evidence="12">
    <location>
        <begin position="821"/>
        <end position="914"/>
    </location>
</feature>
<evidence type="ECO:0000256" key="10">
    <source>
        <dbReference type="ARBA" id="ARBA00023212"/>
    </source>
</evidence>
<dbReference type="eggNOG" id="KOG4407">
    <property type="taxonomic scope" value="Eukaryota"/>
</dbReference>
<dbReference type="InParanoid" id="W5M6F8"/>
<feature type="compositionally biased region" description="Basic and acidic residues" evidence="12">
    <location>
        <begin position="858"/>
        <end position="878"/>
    </location>
</feature>
<feature type="compositionally biased region" description="Low complexity" evidence="12">
    <location>
        <begin position="1933"/>
        <end position="1945"/>
    </location>
</feature>
<dbReference type="Ensembl" id="ENSLOCT00000003974.1">
    <property type="protein sequence ID" value="ENSLOCP00000003966.1"/>
    <property type="gene ID" value="ENSLOCG00000003296.1"/>
</dbReference>
<evidence type="ECO:0000256" key="3">
    <source>
        <dbReference type="ARBA" id="ARBA00004284"/>
    </source>
</evidence>
<reference evidence="16" key="3">
    <citation type="submission" date="2025-09" db="UniProtKB">
        <authorList>
            <consortium name="Ensembl"/>
        </authorList>
    </citation>
    <scope>IDENTIFICATION</scope>
</reference>
<dbReference type="Bgee" id="ENSLOCG00000003296">
    <property type="expression patterns" value="Expressed in camera-type eye and 12 other cell types or tissues"/>
</dbReference>
<feature type="compositionally biased region" description="Basic and acidic residues" evidence="12">
    <location>
        <begin position="1658"/>
        <end position="1669"/>
    </location>
</feature>
<feature type="compositionally biased region" description="Basic residues" evidence="12">
    <location>
        <begin position="1799"/>
        <end position="1809"/>
    </location>
</feature>
<dbReference type="PROSITE" id="PS50238">
    <property type="entry name" value="RHOGAP"/>
    <property type="match status" value="1"/>
</dbReference>
<dbReference type="SMART" id="SM00233">
    <property type="entry name" value="PH"/>
    <property type="match status" value="1"/>
</dbReference>
<dbReference type="Pfam" id="PF00169">
    <property type="entry name" value="PH"/>
    <property type="match status" value="1"/>
</dbReference>
<dbReference type="InterPro" id="IPR000198">
    <property type="entry name" value="RhoGAP_dom"/>
</dbReference>
<dbReference type="InterPro" id="IPR011993">
    <property type="entry name" value="PH-like_dom_sf"/>
</dbReference>
<feature type="compositionally biased region" description="Low complexity" evidence="12">
    <location>
        <begin position="1747"/>
        <end position="1756"/>
    </location>
</feature>
<evidence type="ECO:0000256" key="11">
    <source>
        <dbReference type="ARBA" id="ARBA00023329"/>
    </source>
</evidence>
<evidence type="ECO:0000256" key="8">
    <source>
        <dbReference type="ARBA" id="ARBA00023034"/>
    </source>
</evidence>
<dbReference type="InterPro" id="IPR001478">
    <property type="entry name" value="PDZ"/>
</dbReference>
<keyword evidence="9" id="KW-0472">Membrane</keyword>
<dbReference type="InterPro" id="IPR008936">
    <property type="entry name" value="Rho_GTPase_activation_prot"/>
</dbReference>
<reference evidence="17" key="1">
    <citation type="submission" date="2011-12" db="EMBL/GenBank/DDBJ databases">
        <title>The Draft Genome of Lepisosteus oculatus.</title>
        <authorList>
            <consortium name="The Broad Institute Genome Assembly &amp; Analysis Group"/>
            <consortium name="Computational R&amp;D Group"/>
            <consortium name="and Sequencing Platform"/>
            <person name="Di Palma F."/>
            <person name="Alfoldi J."/>
            <person name="Johnson J."/>
            <person name="Berlin A."/>
            <person name="Gnerre S."/>
            <person name="Jaffe D."/>
            <person name="MacCallum I."/>
            <person name="Young S."/>
            <person name="Walker B.J."/>
            <person name="Lander E.S."/>
            <person name="Lindblad-Toh K."/>
        </authorList>
    </citation>
    <scope>NUCLEOTIDE SEQUENCE [LARGE SCALE GENOMIC DNA]</scope>
</reference>
<evidence type="ECO:0000256" key="5">
    <source>
        <dbReference type="ARBA" id="ARBA00022468"/>
    </source>
</evidence>
<dbReference type="Pfam" id="PF17820">
    <property type="entry name" value="PDZ_6"/>
    <property type="match status" value="1"/>
</dbReference>
<organism evidence="16 17">
    <name type="scientific">Lepisosteus oculatus</name>
    <name type="common">Spotted gar</name>
    <dbReference type="NCBI Taxonomy" id="7918"/>
    <lineage>
        <taxon>Eukaryota</taxon>
        <taxon>Metazoa</taxon>
        <taxon>Chordata</taxon>
        <taxon>Craniata</taxon>
        <taxon>Vertebrata</taxon>
        <taxon>Euteleostomi</taxon>
        <taxon>Actinopterygii</taxon>
        <taxon>Neopterygii</taxon>
        <taxon>Holostei</taxon>
        <taxon>Semionotiformes</taxon>
        <taxon>Lepisosteidae</taxon>
        <taxon>Lepisosteus</taxon>
    </lineage>
</organism>
<feature type="region of interest" description="Disordered" evidence="12">
    <location>
        <begin position="287"/>
        <end position="390"/>
    </location>
</feature>
<keyword evidence="11" id="KW-0968">Cytoplasmic vesicle</keyword>
<feature type="compositionally biased region" description="Basic and acidic residues" evidence="12">
    <location>
        <begin position="1630"/>
        <end position="1640"/>
    </location>
</feature>
<evidence type="ECO:0000256" key="6">
    <source>
        <dbReference type="ARBA" id="ARBA00022490"/>
    </source>
</evidence>
<feature type="compositionally biased region" description="Basic and acidic residues" evidence="12">
    <location>
        <begin position="1340"/>
        <end position="1350"/>
    </location>
</feature>
<reference evidence="16" key="2">
    <citation type="submission" date="2025-08" db="UniProtKB">
        <authorList>
            <consortium name="Ensembl"/>
        </authorList>
    </citation>
    <scope>IDENTIFICATION</scope>
</reference>
<feature type="compositionally biased region" description="Basic and acidic residues" evidence="12">
    <location>
        <begin position="1716"/>
        <end position="1734"/>
    </location>
</feature>
<dbReference type="SMART" id="SM00228">
    <property type="entry name" value="PDZ"/>
    <property type="match status" value="1"/>
</dbReference>
<feature type="compositionally biased region" description="Basic and acidic residues" evidence="12">
    <location>
        <begin position="893"/>
        <end position="911"/>
    </location>
</feature>
<dbReference type="Gene3D" id="1.20.5.220">
    <property type="match status" value="1"/>
</dbReference>
<dbReference type="Gene3D" id="2.30.29.30">
    <property type="entry name" value="Pleckstrin-homology domain (PH domain)/Phosphotyrosine-binding domain (PTB)"/>
    <property type="match status" value="1"/>
</dbReference>
<dbReference type="PROSITE" id="PS50106">
    <property type="entry name" value="PDZ"/>
    <property type="match status" value="1"/>
</dbReference>
<feature type="region of interest" description="Disordered" evidence="12">
    <location>
        <begin position="1606"/>
        <end position="1694"/>
    </location>
</feature>
<keyword evidence="5" id="KW-0343">GTPase activation</keyword>
<dbReference type="Gene3D" id="2.30.42.10">
    <property type="match status" value="1"/>
</dbReference>
<protein>
    <submittedName>
        <fullName evidence="16">Rho GTPase activating protein 21b</fullName>
    </submittedName>
</protein>
<dbReference type="FunFam" id="2.30.42.10:FF:000066">
    <property type="entry name" value="Rho GTPase activating protein 21"/>
    <property type="match status" value="1"/>
</dbReference>
<feature type="compositionally biased region" description="Low complexity" evidence="12">
    <location>
        <begin position="347"/>
        <end position="359"/>
    </location>
</feature>
<sequence>FSSLSWSPGLQDRQRQEDHRQACADSRAKQKDAQEQSALASPAEEEPFSWPGPKTLRLRRTSQGFGFTLRHFIVYPPESAVHSSLKDEENGNRGRQRNRLEPMDTIFVKQVKEEGPAHTAGLCTGDRIVKVNGESIIGKTYSQVIALIQNSDTFLELCVMPKDEDILQLAYSQDAYLKGNEAYSGNAQNIPEPPPLCYPRIDVKPAVMAQVPDASPSPEAARGAPQGSGPAGRAAWPAVAPGGPPELGYRREITVPPSPPQLPKTKALVCVYQDAIRTVVVPPEAIERGGRASRAGPPHRTEENRYGSDKARAPAAPSSSGGQKQFPLSRAAESPLFPSGGRPVQFPGSPDGPSGSVGPALTAAGDPFPAGPNHYSPSSSSSSSTSPAAHQHIDWRNYKTYKEYIDNKRLHMYGCRTIQERLDSLRAASQNSADYKQAAAAPGPWGVGSVQVRRRSTSHDRAYSNAAAAPMRSASQDRLGGGEQAAALKDWPRSASQDALTSPLAGPPKPRARSCDYLGRQTETPPGDGFVAGAPGRVGDRQTRGRAELEDRPLPYYEGARQPSRQSSSVRTAHPPHRTPTGYSPDIRMGGGSFRGISVLPPFPKGTEQLHTSRADSLPHDAPHAVDRASRAVGKTPVTDPSPYAASAVPAGQGPGGSSALKDQRAVAGGHLPHAAPHLQPRARADGAREPASCSAAFRGNSGGKEQGEVSGAAEGLAVVLREKPPSGRHTPQPLRHPSYILAVNEPEGGPPAEPTCWLPNDARREVNMKRLGEQRRASGSSPPDDSLASIPFIDEPSSPSVDHDVAHIPASAVISVAPAITTIPPSPTSPSPVIRRQLSHDQDSLRITILESQSGTKTERSKSYDEGLDNYREEGRSRSSIKHVSSLKGIKKAVDGQKSSEDSGSRRDSSSDVFSDATKEGWLHFRQLSTDKSKRVGGGIRPWKQMYAVLRGPSLCLYKDKKEALAHGSSQAEEELQQPISIRACLIDISYSDTKRKNVFRLTTSDCEHLFQAEDREDMLSWIRVIQENSNLDEENAAVTSRDLISRKIKEYNTMMSSPSSRTEPSPKPSRQSIRQAFLGGKGDPKAQSPHSPKHDSERKPLHKDDSSPPKDKGTWRKGIPGLMRKPFEKKTAAGVTFGVRLDDCPPAQTNKFVPLIVEICCKLVEERGLEYTGIYRVPGNNSAISSMQEELNNKGMSDIDVQDDKWRDLNVISSLLKSFFRKLPEPLFTNEKYADFIDANRTEDAVERLKILKRLLHELPDHHYETLKFLSAHLKTVAENSEKNKMEPRNLAIVFGPTLVRTSEDNMTHMVTHMPDQYKIVETLIQHYDWFFTEGASEDPRTPVREENTVESQPVPNIDHLLPNIGRTGTSPGDVSDSATSDSAKSKGSWGSGKDQYSRDLLVSSIFAAASRKRKKQKEKPQPSSSDDDLDNVFLQKEPSRQNHDTVWSKDGSAEAGKETGASNQKGWTKETQDDKEQNKSFDLRTKAKKDHRNSFFLKEKASSAQPSPSPSPSPKRTSSPSPSFRMQQGGKSSLSDPPSQFDDAVSDLGTMNSTSSQASIHRARPKKWTTPDIKGNESIAAEISSITSDYSTTSSMTYLTGMESSMLSPEVQSVAESKGDEADDERSELISDGRPMETDSESDFSVFASCSAPERILRESLQDKAQQRRRGSNGSEPVGTEGSTTLKLDGWQIFPSQKLSESDVLYRKKTIHQKTDSESSAEGKSDKESNRLSRVLEVMKKGKSTGSLSSSARSESEKQEPAWRLKITERLKFRLKTSADDMFGIGPPKARSPETRKKKSIKRRHTMGGQRDFAELAVMNDWRGREQGGGDLESELSAVDRLKPKCHSQDFSIRDWIARERCRASNPEVDVDSAKEPRAAARDDEGPSKSTTPFSAQDDAEGPGGLTAISRPPPSASPGPRTAEQPNGDSLQSKSKTSLSLSADAHPHKLSGAHVVRSRFYQYL</sequence>
<dbReference type="Proteomes" id="UP000018468">
    <property type="component" value="Linkage group LG9"/>
</dbReference>
<evidence type="ECO:0000256" key="7">
    <source>
        <dbReference type="ARBA" id="ARBA00022949"/>
    </source>
</evidence>
<accession>W5M6F8</accession>
<evidence type="ECO:0000256" key="4">
    <source>
        <dbReference type="ARBA" id="ARBA00004395"/>
    </source>
</evidence>
<feature type="domain" description="PDZ" evidence="14">
    <location>
        <begin position="55"/>
        <end position="163"/>
    </location>
</feature>
<dbReference type="GO" id="GO:0007165">
    <property type="term" value="P:signal transduction"/>
    <property type="evidence" value="ECO:0007669"/>
    <property type="project" value="InterPro"/>
</dbReference>
<feature type="compositionally biased region" description="Basic and acidic residues" evidence="12">
    <location>
        <begin position="762"/>
        <end position="777"/>
    </location>
</feature>
<evidence type="ECO:0000259" key="14">
    <source>
        <dbReference type="PROSITE" id="PS50106"/>
    </source>
</evidence>
<feature type="compositionally biased region" description="Basic and acidic residues" evidence="12">
    <location>
        <begin position="12"/>
        <end position="34"/>
    </location>
</feature>
<dbReference type="CDD" id="cd04395">
    <property type="entry name" value="RhoGAP_ARHGAP21"/>
    <property type="match status" value="1"/>
</dbReference>
<feature type="domain" description="Rho-GAP" evidence="15">
    <location>
        <begin position="1141"/>
        <end position="1334"/>
    </location>
</feature>
<dbReference type="GO" id="GO:0005856">
    <property type="term" value="C:cytoskeleton"/>
    <property type="evidence" value="ECO:0007669"/>
    <property type="project" value="UniProtKB-SubCell"/>
</dbReference>
<feature type="region of interest" description="Disordered" evidence="12">
    <location>
        <begin position="1713"/>
        <end position="1766"/>
    </location>
</feature>
<feature type="compositionally biased region" description="Polar residues" evidence="12">
    <location>
        <begin position="1055"/>
        <end position="1076"/>
    </location>
</feature>
<dbReference type="SUPFAM" id="SSF50729">
    <property type="entry name" value="PH domain-like"/>
    <property type="match status" value="1"/>
</dbReference>
<feature type="region of interest" description="Disordered" evidence="12">
    <location>
        <begin position="456"/>
        <end position="804"/>
    </location>
</feature>
<feature type="compositionally biased region" description="Low complexity" evidence="12">
    <location>
        <begin position="231"/>
        <end position="241"/>
    </location>
</feature>
<feature type="compositionally biased region" description="Polar residues" evidence="12">
    <location>
        <begin position="1527"/>
        <end position="1541"/>
    </location>
</feature>
<dbReference type="SMART" id="SM00324">
    <property type="entry name" value="RhoGAP"/>
    <property type="match status" value="1"/>
</dbReference>
<feature type="compositionally biased region" description="Basic and acidic residues" evidence="12">
    <location>
        <begin position="611"/>
        <end position="630"/>
    </location>
</feature>
<keyword evidence="10" id="KW-0206">Cytoskeleton</keyword>
<dbReference type="CDD" id="cd06756">
    <property type="entry name" value="PDZ_ARHGAP21_23-like"/>
    <property type="match status" value="1"/>
</dbReference>
<evidence type="ECO:0000259" key="13">
    <source>
        <dbReference type="PROSITE" id="PS50003"/>
    </source>
</evidence>
<feature type="region of interest" description="Disordered" evidence="12">
    <location>
        <begin position="1338"/>
        <end position="1396"/>
    </location>
</feature>
<feature type="domain" description="PH" evidence="13">
    <location>
        <begin position="917"/>
        <end position="1032"/>
    </location>
</feature>
<dbReference type="SUPFAM" id="SSF50156">
    <property type="entry name" value="PDZ domain-like"/>
    <property type="match status" value="1"/>
</dbReference>
<dbReference type="GO" id="GO:0000139">
    <property type="term" value="C:Golgi membrane"/>
    <property type="evidence" value="ECO:0007669"/>
    <property type="project" value="UniProtKB-SubCell"/>
</dbReference>
<feature type="compositionally biased region" description="Low complexity" evidence="12">
    <location>
        <begin position="1517"/>
        <end position="1526"/>
    </location>
</feature>
<evidence type="ECO:0000313" key="16">
    <source>
        <dbReference type="Ensembl" id="ENSLOCP00000003966.1"/>
    </source>
</evidence>
<dbReference type="PANTHER" id="PTHR23175">
    <property type="entry name" value="PDZ DOMAIN-CONTAINING PROTEIN"/>
    <property type="match status" value="1"/>
</dbReference>
<feature type="region of interest" description="Disordered" evidence="12">
    <location>
        <begin position="1413"/>
        <end position="1578"/>
    </location>
</feature>
<dbReference type="OMA" id="YIMAVNS"/>
<feature type="region of interest" description="Disordered" evidence="12">
    <location>
        <begin position="1865"/>
        <end position="1956"/>
    </location>
</feature>
<dbReference type="EMBL" id="AHAT01004280">
    <property type="status" value="NOT_ANNOTATED_CDS"/>
    <property type="molecule type" value="Genomic_DNA"/>
</dbReference>
<name>W5M6F8_LEPOC</name>
<dbReference type="InterPro" id="IPR001605">
    <property type="entry name" value="PH_dom-spectrin-type"/>
</dbReference>
<dbReference type="GeneTree" id="ENSGT00940000155406"/>
<feature type="compositionally biased region" description="Basic and acidic residues" evidence="12">
    <location>
        <begin position="1875"/>
        <end position="1890"/>
    </location>
</feature>
<feature type="compositionally biased region" description="Basic and acidic residues" evidence="12">
    <location>
        <begin position="1094"/>
        <end position="1116"/>
    </location>
</feature>
<keyword evidence="17" id="KW-1185">Reference proteome</keyword>
<feature type="region of interest" description="Disordered" evidence="12">
    <location>
        <begin position="1052"/>
        <end position="1123"/>
    </location>
</feature>
<dbReference type="SUPFAM" id="SSF48350">
    <property type="entry name" value="GTPase activation domain, GAP"/>
    <property type="match status" value="1"/>
</dbReference>
<feature type="compositionally biased region" description="Basic and acidic residues" evidence="12">
    <location>
        <begin position="1470"/>
        <end position="1488"/>
    </location>
</feature>
<dbReference type="Gene3D" id="1.10.555.10">
    <property type="entry name" value="Rho GTPase activation protein"/>
    <property type="match status" value="1"/>
</dbReference>
<dbReference type="EMBL" id="AHAT01004281">
    <property type="status" value="NOT_ANNOTATED_CDS"/>
    <property type="molecule type" value="Genomic_DNA"/>
</dbReference>
<feature type="compositionally biased region" description="Basic and acidic residues" evidence="12">
    <location>
        <begin position="299"/>
        <end position="312"/>
    </location>
</feature>
<dbReference type="InterPro" id="IPR041489">
    <property type="entry name" value="PDZ_6"/>
</dbReference>
<dbReference type="CDD" id="cd01253">
    <property type="entry name" value="PH_ARHGAP21-like"/>
    <property type="match status" value="1"/>
</dbReference>
<dbReference type="Pfam" id="PF00620">
    <property type="entry name" value="RhoGAP"/>
    <property type="match status" value="1"/>
</dbReference>
<dbReference type="EMBL" id="AHAT01004282">
    <property type="status" value="NOT_ANNOTATED_CDS"/>
    <property type="molecule type" value="Genomic_DNA"/>
</dbReference>
<feature type="compositionally biased region" description="Basic and acidic residues" evidence="12">
    <location>
        <begin position="1440"/>
        <end position="1460"/>
    </location>
</feature>
<evidence type="ECO:0000256" key="1">
    <source>
        <dbReference type="ARBA" id="ARBA00004245"/>
    </source>
</evidence>
<dbReference type="InterPro" id="IPR036034">
    <property type="entry name" value="PDZ_sf"/>
</dbReference>
<feature type="region of interest" description="Disordered" evidence="12">
    <location>
        <begin position="1"/>
        <end position="56"/>
    </location>
</feature>
<dbReference type="GO" id="GO:0005096">
    <property type="term" value="F:GTPase activator activity"/>
    <property type="evidence" value="ECO:0007669"/>
    <property type="project" value="UniProtKB-KW"/>
</dbReference>
<dbReference type="PRINTS" id="PR00683">
    <property type="entry name" value="SPECTRINPH"/>
</dbReference>